<comment type="caution">
    <text evidence="2">The sequence shown here is derived from an EMBL/GenBank/DDBJ whole genome shotgun (WGS) entry which is preliminary data.</text>
</comment>
<name>A0A6B3ST89_9BURK</name>
<gene>
    <name evidence="2" type="ORF">G3574_24170</name>
</gene>
<keyword evidence="3" id="KW-1185">Reference proteome</keyword>
<dbReference type="Proteomes" id="UP000482155">
    <property type="component" value="Unassembled WGS sequence"/>
</dbReference>
<evidence type="ECO:0000313" key="2">
    <source>
        <dbReference type="EMBL" id="NEX64190.1"/>
    </source>
</evidence>
<proteinExistence type="predicted"/>
<reference evidence="2 3" key="1">
    <citation type="submission" date="2020-02" db="EMBL/GenBank/DDBJ databases">
        <authorList>
            <person name="Kim M.K."/>
        </authorList>
    </citation>
    <scope>NUCLEOTIDE SEQUENCE [LARGE SCALE GENOMIC DNA]</scope>
    <source>
        <strain evidence="2 3">17J57-3</strain>
    </source>
</reference>
<feature type="compositionally biased region" description="Polar residues" evidence="1">
    <location>
        <begin position="195"/>
        <end position="207"/>
    </location>
</feature>
<sequence>MSTPSIRISCKQPNAAMPDAATKQLQCPQVVSMHQGPSSLAPRTRDQAGAAGIGGRGLGEPSSGLQPRFSTGTNRVMAFDQYGMNKEVARDAIIQHVRLLRRNGWQVTARQVYKKTAALVSAYLAVERRAGGEGGMNVADAERNTHVLLELLSHPDAIRPASRSPVARPLPECMPDYEAILALLHATESGALVRSSHQPFNPGTTERPSGPSRPMQPCQEAPQEMERATPLTGNHAMAAFEENPPLYIGDQRCAILNSSSLDYDLLHSALPIGSHQPTAFKPSILSSHDYKCWARFSWASILEQYAGRGDGAQKLIQLIRSQCSISAEEEDLITRMVGAIAKWDKKTQLPIDMIMKDGRLTDFHTRAADGEARAGNAEASLIRIAKALLENAGYRATNGNWADMQDSDSITMLHQLLRADLIMILHNSTRDFSRSEFEKSQVQVVWYGKDSPLARWAAALQTQSKAARSEALIGHMLKLPVGFFRKDHVNYIGARAGR</sequence>
<feature type="region of interest" description="Disordered" evidence="1">
    <location>
        <begin position="34"/>
        <end position="70"/>
    </location>
</feature>
<dbReference type="EMBL" id="JAAIVB010000078">
    <property type="protein sequence ID" value="NEX64190.1"/>
    <property type="molecule type" value="Genomic_DNA"/>
</dbReference>
<dbReference type="AlphaFoldDB" id="A0A6B3ST89"/>
<accession>A0A6B3ST89</accession>
<dbReference type="RefSeq" id="WP_163968098.1">
    <property type="nucleotide sequence ID" value="NZ_JAAIVB010000078.1"/>
</dbReference>
<organism evidence="2 3">
    <name type="scientific">Noviherbaspirillum galbum</name>
    <dbReference type="NCBI Taxonomy" id="2709383"/>
    <lineage>
        <taxon>Bacteria</taxon>
        <taxon>Pseudomonadati</taxon>
        <taxon>Pseudomonadota</taxon>
        <taxon>Betaproteobacteria</taxon>
        <taxon>Burkholderiales</taxon>
        <taxon>Oxalobacteraceae</taxon>
        <taxon>Noviherbaspirillum</taxon>
    </lineage>
</organism>
<feature type="region of interest" description="Disordered" evidence="1">
    <location>
        <begin position="193"/>
        <end position="219"/>
    </location>
</feature>
<protein>
    <submittedName>
        <fullName evidence="2">Uncharacterized protein</fullName>
    </submittedName>
</protein>
<evidence type="ECO:0000313" key="3">
    <source>
        <dbReference type="Proteomes" id="UP000482155"/>
    </source>
</evidence>
<evidence type="ECO:0000256" key="1">
    <source>
        <dbReference type="SAM" id="MobiDB-lite"/>
    </source>
</evidence>